<organism evidence="1 2">
    <name type="scientific">Liparis tanakae</name>
    <name type="common">Tanaka's snailfish</name>
    <dbReference type="NCBI Taxonomy" id="230148"/>
    <lineage>
        <taxon>Eukaryota</taxon>
        <taxon>Metazoa</taxon>
        <taxon>Chordata</taxon>
        <taxon>Craniata</taxon>
        <taxon>Vertebrata</taxon>
        <taxon>Euteleostomi</taxon>
        <taxon>Actinopterygii</taxon>
        <taxon>Neopterygii</taxon>
        <taxon>Teleostei</taxon>
        <taxon>Neoteleostei</taxon>
        <taxon>Acanthomorphata</taxon>
        <taxon>Eupercaria</taxon>
        <taxon>Perciformes</taxon>
        <taxon>Cottioidei</taxon>
        <taxon>Cottales</taxon>
        <taxon>Liparidae</taxon>
        <taxon>Liparis</taxon>
    </lineage>
</organism>
<evidence type="ECO:0000313" key="1">
    <source>
        <dbReference type="EMBL" id="TNN29051.1"/>
    </source>
</evidence>
<dbReference type="AlphaFoldDB" id="A0A4Z2EK91"/>
<comment type="caution">
    <text evidence="1">The sequence shown here is derived from an EMBL/GenBank/DDBJ whole genome shotgun (WGS) entry which is preliminary data.</text>
</comment>
<sequence>MRTEVPYLVSDRLPGPSWRSCGLRLVKVCRRWAGPEPCGGSKVKGRLTEKITEASRASRACSDAGPGSVDLLDSTGLCVDVDSTGLCVDVDSAGLCVDVDSAGLCVDVDSTGLCVDVDSTGLCVDVDSTGLCVDVDSTGLCVDVDSAGLGSSSPSPVNPSSLLVCPVELLHSGISGCGPRTSSPSLDNSQGALL</sequence>
<protein>
    <submittedName>
        <fullName evidence="1">Uncharacterized protein</fullName>
    </submittedName>
</protein>
<dbReference type="EMBL" id="SRLO01006131">
    <property type="protein sequence ID" value="TNN29051.1"/>
    <property type="molecule type" value="Genomic_DNA"/>
</dbReference>
<gene>
    <name evidence="1" type="ORF">EYF80_060802</name>
</gene>
<dbReference type="OrthoDB" id="8842296at2759"/>
<name>A0A4Z2EK91_9TELE</name>
<evidence type="ECO:0000313" key="2">
    <source>
        <dbReference type="Proteomes" id="UP000314294"/>
    </source>
</evidence>
<dbReference type="Proteomes" id="UP000314294">
    <property type="component" value="Unassembled WGS sequence"/>
</dbReference>
<keyword evidence="2" id="KW-1185">Reference proteome</keyword>
<proteinExistence type="predicted"/>
<reference evidence="1 2" key="1">
    <citation type="submission" date="2019-03" db="EMBL/GenBank/DDBJ databases">
        <title>First draft genome of Liparis tanakae, snailfish: a comprehensive survey of snailfish specific genes.</title>
        <authorList>
            <person name="Kim W."/>
            <person name="Song I."/>
            <person name="Jeong J.-H."/>
            <person name="Kim D."/>
            <person name="Kim S."/>
            <person name="Ryu S."/>
            <person name="Song J.Y."/>
            <person name="Lee S.K."/>
        </authorList>
    </citation>
    <scope>NUCLEOTIDE SEQUENCE [LARGE SCALE GENOMIC DNA]</scope>
    <source>
        <tissue evidence="1">Muscle</tissue>
    </source>
</reference>
<accession>A0A4Z2EK91</accession>